<dbReference type="RefSeq" id="WP_204052511.1">
    <property type="nucleotide sequence ID" value="NZ_BOOF01000058.1"/>
</dbReference>
<protein>
    <recommendedName>
        <fullName evidence="3">Glutathionylspermidine synthase pre-ATP-grasp-like domain-containing protein</fullName>
    </recommendedName>
</protein>
<organism evidence="1 2">
    <name type="scientific">Microbispora siamensis</name>
    <dbReference type="NCBI Taxonomy" id="564413"/>
    <lineage>
        <taxon>Bacteria</taxon>
        <taxon>Bacillati</taxon>
        <taxon>Actinomycetota</taxon>
        <taxon>Actinomycetes</taxon>
        <taxon>Streptosporangiales</taxon>
        <taxon>Streptosporangiaceae</taxon>
        <taxon>Microbispora</taxon>
    </lineage>
</organism>
<sequence>MTDPVTRDYNDRCLSGDDKLLHVMAEARGRFPRMFDLSCGDRLLPRPFFIDEARMRDCAADLIGLFDLLVGLPARLFDGDLGRYCEALGISRRRAALIQRFPGPPDLYGRADLYHDGDSFKLLEFNIDSALGGTDRAEISRLLLETDAFRAFAEEHRLGYVHTGERVAQALRRAAEPVTGGADPVVAFVEEDGGLPKYLHLARSFQEMLGRLGLEVLLTEVSQVRSDGGRLFVDGRKIDVVLRYFTDEDIVAVPDGEKRVEPIFRAHEDGTAVLWTNMRSGQVFNKGCLALLSDARTREALSPEEKALLDRILPWTRIVSTGRTEAGGETVDLLDYCRAHREELILKPHTGYGGDGIIAGWEVSDREWREALAEGVRRDYTVQRRVVPRHEPVVDPETRAVEDWVAAWDAFITPDGYAGSHIRARRTGGGAVINMGAGGAARTTGIFLTPAP</sequence>
<dbReference type="EMBL" id="BOOF01000058">
    <property type="protein sequence ID" value="GIH66721.1"/>
    <property type="molecule type" value="Genomic_DNA"/>
</dbReference>
<evidence type="ECO:0008006" key="3">
    <source>
        <dbReference type="Google" id="ProtNLM"/>
    </source>
</evidence>
<reference evidence="1 2" key="1">
    <citation type="submission" date="2021-01" db="EMBL/GenBank/DDBJ databases">
        <title>Whole genome shotgun sequence of Microbispora siamensis NBRC 104113.</title>
        <authorList>
            <person name="Komaki H."/>
            <person name="Tamura T."/>
        </authorList>
    </citation>
    <scope>NUCLEOTIDE SEQUENCE [LARGE SCALE GENOMIC DNA]</scope>
    <source>
        <strain evidence="1 2">NBRC 104113</strain>
    </source>
</reference>
<proteinExistence type="predicted"/>
<evidence type="ECO:0000313" key="2">
    <source>
        <dbReference type="Proteomes" id="UP000660454"/>
    </source>
</evidence>
<evidence type="ECO:0000313" key="1">
    <source>
        <dbReference type="EMBL" id="GIH66721.1"/>
    </source>
</evidence>
<accession>A0ABQ4GZ70</accession>
<dbReference type="SUPFAM" id="SSF56059">
    <property type="entry name" value="Glutathione synthetase ATP-binding domain-like"/>
    <property type="match status" value="1"/>
</dbReference>
<dbReference type="Proteomes" id="UP000660454">
    <property type="component" value="Unassembled WGS sequence"/>
</dbReference>
<name>A0ABQ4GZ70_9ACTN</name>
<gene>
    <name evidence="1" type="ORF">Msi02_75380</name>
</gene>
<keyword evidence="2" id="KW-1185">Reference proteome</keyword>
<comment type="caution">
    <text evidence="1">The sequence shown here is derived from an EMBL/GenBank/DDBJ whole genome shotgun (WGS) entry which is preliminary data.</text>
</comment>